<dbReference type="PANTHER" id="PTHR10779">
    <property type="entry name" value="DYNEIN LIGHT CHAIN ROADBLOCK"/>
    <property type="match status" value="1"/>
</dbReference>
<keyword evidence="4" id="KW-1185">Reference proteome</keyword>
<dbReference type="SUPFAM" id="SSF103196">
    <property type="entry name" value="Roadblock/LC7 domain"/>
    <property type="match status" value="1"/>
</dbReference>
<feature type="non-terminal residue" evidence="3">
    <location>
        <position position="70"/>
    </location>
</feature>
<feature type="domain" description="Roadblock/LAMTOR2" evidence="2">
    <location>
        <begin position="1"/>
        <end position="66"/>
    </location>
</feature>
<protein>
    <submittedName>
        <fullName evidence="3">Dynein light chain roadblock-type 2</fullName>
    </submittedName>
</protein>
<sequence>GIPVRTNLDHPTTVQYAYHFQQLIMQARSAVRDIDPQNDLTFFRIRTKKHEIMIALENEYLLIIIQEPCE</sequence>
<dbReference type="Pfam" id="PF03259">
    <property type="entry name" value="Robl_LC7"/>
    <property type="match status" value="1"/>
</dbReference>
<accession>A0A093DX04</accession>
<dbReference type="Gene3D" id="3.30.450.30">
    <property type="entry name" value="Dynein light chain 2a, cytoplasmic"/>
    <property type="match status" value="1"/>
</dbReference>
<gene>
    <name evidence="3" type="ORF">N339_12024</name>
</gene>
<dbReference type="EMBL" id="KL232542">
    <property type="protein sequence ID" value="KFV06691.1"/>
    <property type="molecule type" value="Genomic_DNA"/>
</dbReference>
<comment type="similarity">
    <text evidence="1">Belongs to the GAMAD family.</text>
</comment>
<dbReference type="Proteomes" id="UP000053149">
    <property type="component" value="Unassembled WGS sequence"/>
</dbReference>
<reference evidence="3 4" key="1">
    <citation type="submission" date="2014-04" db="EMBL/GenBank/DDBJ databases">
        <title>Genome evolution of avian class.</title>
        <authorList>
            <person name="Zhang G."/>
            <person name="Li C."/>
        </authorList>
    </citation>
    <scope>NUCLEOTIDE SEQUENCE [LARGE SCALE GENOMIC DNA]</scope>
    <source>
        <strain evidence="3">BGI_N339</strain>
    </source>
</reference>
<evidence type="ECO:0000256" key="1">
    <source>
        <dbReference type="ARBA" id="ARBA00007191"/>
    </source>
</evidence>
<dbReference type="InterPro" id="IPR004942">
    <property type="entry name" value="Roadblock/LAMTOR2_dom"/>
</dbReference>
<organism evidence="3 4">
    <name type="scientific">Pterocles gutturalis</name>
    <name type="common">yellow-throated sandgrouse</name>
    <dbReference type="NCBI Taxonomy" id="240206"/>
    <lineage>
        <taxon>Eukaryota</taxon>
        <taxon>Metazoa</taxon>
        <taxon>Chordata</taxon>
        <taxon>Craniata</taxon>
        <taxon>Vertebrata</taxon>
        <taxon>Euteleostomi</taxon>
        <taxon>Archelosauria</taxon>
        <taxon>Archosauria</taxon>
        <taxon>Dinosauria</taxon>
        <taxon>Saurischia</taxon>
        <taxon>Theropoda</taxon>
        <taxon>Coelurosauria</taxon>
        <taxon>Aves</taxon>
        <taxon>Neognathae</taxon>
        <taxon>Neoaves</taxon>
        <taxon>Columbimorphae</taxon>
        <taxon>Pterocliformes</taxon>
        <taxon>Pteroclidae</taxon>
        <taxon>Pterocles</taxon>
    </lineage>
</organism>
<evidence type="ECO:0000259" key="2">
    <source>
        <dbReference type="Pfam" id="PF03259"/>
    </source>
</evidence>
<name>A0A093DX04_9AVES</name>
<evidence type="ECO:0000313" key="3">
    <source>
        <dbReference type="EMBL" id="KFV06691.1"/>
    </source>
</evidence>
<feature type="non-terminal residue" evidence="3">
    <location>
        <position position="1"/>
    </location>
</feature>
<dbReference type="AlphaFoldDB" id="A0A093DX04"/>
<evidence type="ECO:0000313" key="4">
    <source>
        <dbReference type="Proteomes" id="UP000053149"/>
    </source>
</evidence>
<proteinExistence type="inferred from homology"/>